<accession>A0A7X9NYP1</accession>
<comment type="caution">
    <text evidence="2">The sequence shown here is derived from an EMBL/GenBank/DDBJ whole genome shotgun (WGS) entry which is preliminary data.</text>
</comment>
<dbReference type="AlphaFoldDB" id="A0A7X9NYP1"/>
<dbReference type="Pfam" id="PF18962">
    <property type="entry name" value="Por_Secre_tail"/>
    <property type="match status" value="1"/>
</dbReference>
<dbReference type="EMBL" id="JABANE010000001">
    <property type="protein sequence ID" value="NME66351.1"/>
    <property type="molecule type" value="Genomic_DNA"/>
</dbReference>
<dbReference type="NCBIfam" id="TIGR04183">
    <property type="entry name" value="Por_Secre_tail"/>
    <property type="match status" value="1"/>
</dbReference>
<reference evidence="2 3" key="1">
    <citation type="submission" date="2020-04" db="EMBL/GenBank/DDBJ databases">
        <title>Flammeovirga sp. SR4, a novel species isolated from seawater.</title>
        <authorList>
            <person name="Wang X."/>
        </authorList>
    </citation>
    <scope>NUCLEOTIDE SEQUENCE [LARGE SCALE GENOMIC DNA]</scope>
    <source>
        <strain evidence="2 3">ATCC 23126</strain>
    </source>
</reference>
<feature type="domain" description="Secretion system C-terminal sorting" evidence="1">
    <location>
        <begin position="360"/>
        <end position="419"/>
    </location>
</feature>
<proteinExistence type="predicted"/>
<gene>
    <name evidence="2" type="ORF">HHU12_00075</name>
</gene>
<evidence type="ECO:0000259" key="1">
    <source>
        <dbReference type="Pfam" id="PF18962"/>
    </source>
</evidence>
<keyword evidence="3" id="KW-1185">Reference proteome</keyword>
<name>A0A7X9NYP1_9BACT</name>
<evidence type="ECO:0000313" key="2">
    <source>
        <dbReference type="EMBL" id="NME66351.1"/>
    </source>
</evidence>
<dbReference type="RefSeq" id="WP_169654129.1">
    <property type="nucleotide sequence ID" value="NZ_JABANE010000001.1"/>
</dbReference>
<sequence>MRLFTFLLFFFFTLSIYGQVKPKERVNPAYFSHRSSSFIHSSSSRTQSTVTKLSRIDLYESSELGGIEWLFNSKYNFDYPDDTSLQYIGTTDKDEVLENVTIEYIDPFTLIYYDDTDKTRDVFKLNDKQQVIEGTFEYWDDETEEWKPYRTTIKYKYDALGNRIEINYIEGVFGEDRGYQENIKEMKYEDSRLIEIVYSVSTDTKTRVASDKVLLEYSAEGYLINEKSYWMTDGEIERLSGEIDYLYPHNSVVIIAYRYDVYTEIKETISISTYELDIEKPFTGVGEHFHDAHYYFFYNGPVDNFQFDFEYQVISFTKEHYNDLSWMKNVRRVYTYDEFDLEPDNVTAVDSERFSKVLKVYPNPASDYVIFEGISNTTLSLTNLIGISFEISVLNGKADLSNLPKGIYVINVEGQGTVKIIKQ</sequence>
<protein>
    <submittedName>
        <fullName evidence="2">T9SS type A sorting domain-containing protein</fullName>
    </submittedName>
</protein>
<dbReference type="Gene3D" id="2.40.128.720">
    <property type="match status" value="1"/>
</dbReference>
<dbReference type="InterPro" id="IPR026444">
    <property type="entry name" value="Secre_tail"/>
</dbReference>
<evidence type="ECO:0000313" key="3">
    <source>
        <dbReference type="Proteomes" id="UP000576082"/>
    </source>
</evidence>
<dbReference type="Proteomes" id="UP000576082">
    <property type="component" value="Unassembled WGS sequence"/>
</dbReference>
<organism evidence="2 3">
    <name type="scientific">Flammeovirga aprica JL-4</name>
    <dbReference type="NCBI Taxonomy" id="694437"/>
    <lineage>
        <taxon>Bacteria</taxon>
        <taxon>Pseudomonadati</taxon>
        <taxon>Bacteroidota</taxon>
        <taxon>Cytophagia</taxon>
        <taxon>Cytophagales</taxon>
        <taxon>Flammeovirgaceae</taxon>
        <taxon>Flammeovirga</taxon>
    </lineage>
</organism>